<gene>
    <name evidence="2" type="ORF">B5F17_07275</name>
</gene>
<protein>
    <recommendedName>
        <fullName evidence="4">Preprotein translocase subunit SecA</fullName>
    </recommendedName>
</protein>
<feature type="non-terminal residue" evidence="2">
    <location>
        <position position="255"/>
    </location>
</feature>
<comment type="caution">
    <text evidence="2">The sequence shown here is derived from an EMBL/GenBank/DDBJ whole genome shotgun (WGS) entry which is preliminary data.</text>
</comment>
<evidence type="ECO:0008006" key="4">
    <source>
        <dbReference type="Google" id="ProtNLM"/>
    </source>
</evidence>
<feature type="region of interest" description="Disordered" evidence="1">
    <location>
        <begin position="144"/>
        <end position="173"/>
    </location>
</feature>
<organism evidence="2 3">
    <name type="scientific">Butyricicoccus pullicaecorum</name>
    <dbReference type="NCBI Taxonomy" id="501571"/>
    <lineage>
        <taxon>Bacteria</taxon>
        <taxon>Bacillati</taxon>
        <taxon>Bacillota</taxon>
        <taxon>Clostridia</taxon>
        <taxon>Eubacteriales</taxon>
        <taxon>Butyricicoccaceae</taxon>
        <taxon>Butyricicoccus</taxon>
    </lineage>
</organism>
<reference evidence="3" key="1">
    <citation type="submission" date="2017-04" db="EMBL/GenBank/DDBJ databases">
        <title>Function of individual gut microbiota members based on whole genome sequencing of pure cultures obtained from chicken caecum.</title>
        <authorList>
            <person name="Medvecky M."/>
            <person name="Cejkova D."/>
            <person name="Polansky O."/>
            <person name="Karasova D."/>
            <person name="Kubasova T."/>
            <person name="Cizek A."/>
            <person name="Rychlik I."/>
        </authorList>
    </citation>
    <scope>NUCLEOTIDE SEQUENCE [LARGE SCALE GENOMIC DNA]</scope>
    <source>
        <strain evidence="3">An180</strain>
    </source>
</reference>
<name>A0A1Y4L7Q7_9FIRM</name>
<evidence type="ECO:0000313" key="2">
    <source>
        <dbReference type="EMBL" id="OUP52776.1"/>
    </source>
</evidence>
<dbReference type="Pfam" id="PF11300">
    <property type="entry name" value="DUF3102"/>
    <property type="match status" value="1"/>
</dbReference>
<evidence type="ECO:0000256" key="1">
    <source>
        <dbReference type="SAM" id="MobiDB-lite"/>
    </source>
</evidence>
<dbReference type="RefSeq" id="WP_087372450.1">
    <property type="nucleotide sequence ID" value="NZ_NFKK01000007.1"/>
</dbReference>
<accession>A0A1Y4L7Q7</accession>
<dbReference type="AlphaFoldDB" id="A0A1Y4L7Q7"/>
<proteinExistence type="predicted"/>
<dbReference type="Proteomes" id="UP000195897">
    <property type="component" value="Unassembled WGS sequence"/>
</dbReference>
<sequence length="255" mass="28221">MSDIVRNIDTVTAEIIVIRDNAKKVFYDAVIKIGCRLLEAKDLVPHGEWTHYLQSVLGYTPSTAQNYMRIASAFSGNQVGLDGKSQDELFGELGYAQLLPLLGLPDEERRELAAENDLPSMSSREINKLVSDYKEARAALKDADERSAEALEKMEKAEEAQKKAEEAETNERNARLAAEEKIGALEGQVQKLMEEAKTIPIQAEVVPDEKALEAARQAARDEMQKAVRQAEEKAKAAEGKLAKARNPLAMKVNLL</sequence>
<dbReference type="EMBL" id="NFKK01000007">
    <property type="protein sequence ID" value="OUP52776.1"/>
    <property type="molecule type" value="Genomic_DNA"/>
</dbReference>
<evidence type="ECO:0000313" key="3">
    <source>
        <dbReference type="Proteomes" id="UP000195897"/>
    </source>
</evidence>
<dbReference type="InterPro" id="IPR021451">
    <property type="entry name" value="DUF3102"/>
</dbReference>